<dbReference type="EMBL" id="SRPG01000004">
    <property type="protein sequence ID" value="TGN68563.1"/>
    <property type="molecule type" value="Genomic_DNA"/>
</dbReference>
<evidence type="ECO:0000313" key="2">
    <source>
        <dbReference type="Proteomes" id="UP000297972"/>
    </source>
</evidence>
<accession>A0A4Z1CST5</accession>
<dbReference type="RefSeq" id="WP_135815994.1">
    <property type="nucleotide sequence ID" value="NZ_SRPG01000004.1"/>
</dbReference>
<gene>
    <name evidence="1" type="ORF">E4L95_01010</name>
</gene>
<organism evidence="1 2">
    <name type="scientific">Paracoccus liaowanqingii</name>
    <dbReference type="NCBI Taxonomy" id="2560053"/>
    <lineage>
        <taxon>Bacteria</taxon>
        <taxon>Pseudomonadati</taxon>
        <taxon>Pseudomonadota</taxon>
        <taxon>Alphaproteobacteria</taxon>
        <taxon>Rhodobacterales</taxon>
        <taxon>Paracoccaceae</taxon>
        <taxon>Paracoccus</taxon>
    </lineage>
</organism>
<keyword evidence="2" id="KW-1185">Reference proteome</keyword>
<name>A0A4Z1CST5_9RHOB</name>
<dbReference type="AlphaFoldDB" id="A0A4Z1CST5"/>
<dbReference type="Proteomes" id="UP000297972">
    <property type="component" value="Unassembled WGS sequence"/>
</dbReference>
<comment type="caution">
    <text evidence="1">The sequence shown here is derived from an EMBL/GenBank/DDBJ whole genome shotgun (WGS) entry which is preliminary data.</text>
</comment>
<reference evidence="1 2" key="1">
    <citation type="submission" date="2019-03" db="EMBL/GenBank/DDBJ databases">
        <authorList>
            <person name="Li J."/>
        </authorList>
    </citation>
    <scope>NUCLEOTIDE SEQUENCE [LARGE SCALE GENOMIC DNA]</scope>
    <source>
        <strain evidence="1 2">3058</strain>
    </source>
</reference>
<sequence>MSRRNASTRSLYSLTYLPWDRLSPAERNREIVLYAERHRGGAVTLNLKPETEALLHGQQHPMRVVSKRMNAELNRLDLRQLPVMMVLEATRPEGRLHLHGVCLTTGYSSLLIQKAMRRAVGCVEGRRGSRQFKAQPIYAADGWMKYLSKDCRWTARLLGELPVERLWWVSHAMTQIVRDDYEAQRLGLVETSNTNCPMLIAS</sequence>
<evidence type="ECO:0000313" key="1">
    <source>
        <dbReference type="EMBL" id="TGN68563.1"/>
    </source>
</evidence>
<evidence type="ECO:0008006" key="3">
    <source>
        <dbReference type="Google" id="ProtNLM"/>
    </source>
</evidence>
<protein>
    <recommendedName>
        <fullName evidence="3">Replication protein</fullName>
    </recommendedName>
</protein>
<proteinExistence type="predicted"/>